<dbReference type="InParanoid" id="B4JCV2"/>
<keyword evidence="9" id="KW-1185">Reference proteome</keyword>
<proteinExistence type="inferred from homology"/>
<dbReference type="InterPro" id="IPR039121">
    <property type="entry name" value="NUDT19"/>
</dbReference>
<evidence type="ECO:0000313" key="8">
    <source>
        <dbReference type="EMBL" id="EDW03191.1"/>
    </source>
</evidence>
<evidence type="ECO:0000256" key="4">
    <source>
        <dbReference type="ARBA" id="ARBA00022723"/>
    </source>
</evidence>
<evidence type="ECO:0000256" key="3">
    <source>
        <dbReference type="ARBA" id="ARBA00005582"/>
    </source>
</evidence>
<dbReference type="eggNOG" id="KOG3904">
    <property type="taxonomic scope" value="Eukaryota"/>
</dbReference>
<dbReference type="KEGG" id="dgr:6562962"/>
<comment type="cofactor">
    <cofactor evidence="1">
        <name>Mn(2+)</name>
        <dbReference type="ChEBI" id="CHEBI:29035"/>
    </cofactor>
</comment>
<dbReference type="PANTHER" id="PTHR12318">
    <property type="entry name" value="TESTOSTERONE-REGULATED PROTEIN RP2"/>
    <property type="match status" value="1"/>
</dbReference>
<gene>
    <name evidence="8" type="primary">Dgri\GH10627</name>
    <name evidence="8" type="ORF">Dgri_GH10627</name>
</gene>
<dbReference type="InterPro" id="IPR015797">
    <property type="entry name" value="NUDIX_hydrolase-like_dom_sf"/>
</dbReference>
<comment type="cofactor">
    <cofactor evidence="2">
        <name>Mg(2+)</name>
        <dbReference type="ChEBI" id="CHEBI:18420"/>
    </cofactor>
</comment>
<dbReference type="STRING" id="7222.B4JCV2"/>
<dbReference type="OrthoDB" id="1695362at2759"/>
<keyword evidence="5" id="KW-0378">Hydrolase</keyword>
<dbReference type="PhylomeDB" id="B4JCV2"/>
<organism evidence="9">
    <name type="scientific">Drosophila grimshawi</name>
    <name type="common">Hawaiian fruit fly</name>
    <name type="synonym">Idiomyia grimshawi</name>
    <dbReference type="NCBI Taxonomy" id="7222"/>
    <lineage>
        <taxon>Eukaryota</taxon>
        <taxon>Metazoa</taxon>
        <taxon>Ecdysozoa</taxon>
        <taxon>Arthropoda</taxon>
        <taxon>Hexapoda</taxon>
        <taxon>Insecta</taxon>
        <taxon>Pterygota</taxon>
        <taxon>Neoptera</taxon>
        <taxon>Endopterygota</taxon>
        <taxon>Diptera</taxon>
        <taxon>Brachycera</taxon>
        <taxon>Muscomorpha</taxon>
        <taxon>Ephydroidea</taxon>
        <taxon>Drosophilidae</taxon>
        <taxon>Drosophila</taxon>
        <taxon>Hawaiian Drosophila</taxon>
    </lineage>
</organism>
<keyword evidence="7" id="KW-0464">Manganese</keyword>
<dbReference type="HOGENOM" id="CLU_059078_1_0_1"/>
<dbReference type="Gene3D" id="3.90.79.10">
    <property type="entry name" value="Nucleoside Triphosphate Pyrophosphohydrolase"/>
    <property type="match status" value="1"/>
</dbReference>
<dbReference type="AlphaFoldDB" id="B4JCV2"/>
<name>B4JCV2_DROGR</name>
<dbReference type="OMA" id="CSDGMVF"/>
<protein>
    <submittedName>
        <fullName evidence="8">GH10627</fullName>
    </submittedName>
</protein>
<comment type="similarity">
    <text evidence="3">Belongs to the Nudix hydrolase family.</text>
</comment>
<accession>B4JCV2</accession>
<sequence>MLKRSEATAITSNHSVFPGGLLDTEADENVAWLDYFEQFGVSQAALRRLVLIDEHRPAILAPQGNGCYDRFFKRSKIWAREITLRLTALRECFEEVGILLCRSREQLEQLDAVALTAQFQQQHPNFDRESWQRRVHNKPSEFLHLCRELQVVPDLWALHEWSAWASPAIIKKGYETVFYMVFVDTQPSLLVEPTEVKECLWRSPLELLRLYLHGELWFMPPQVYELLRLLCIKDYHKLLEFAADRSKLGTTMFLPVCYSCSDGLIFVLPGDDLYVPEPQLSTKVIELADTVAELRDLSKCVHRYEITSQDSFYKVLLNFPALNGHLPPKSLPVQLHKL</sequence>
<evidence type="ECO:0000256" key="2">
    <source>
        <dbReference type="ARBA" id="ARBA00001946"/>
    </source>
</evidence>
<evidence type="ECO:0000313" key="9">
    <source>
        <dbReference type="Proteomes" id="UP000001070"/>
    </source>
</evidence>
<evidence type="ECO:0000256" key="1">
    <source>
        <dbReference type="ARBA" id="ARBA00001936"/>
    </source>
</evidence>
<keyword evidence="6" id="KW-0460">Magnesium</keyword>
<dbReference type="GO" id="GO:0046872">
    <property type="term" value="F:metal ion binding"/>
    <property type="evidence" value="ECO:0007669"/>
    <property type="project" value="UniProtKB-KW"/>
</dbReference>
<keyword evidence="4" id="KW-0479">Metal-binding</keyword>
<reference evidence="8 9" key="1">
    <citation type="journal article" date="2007" name="Nature">
        <title>Evolution of genes and genomes on the Drosophila phylogeny.</title>
        <authorList>
            <consortium name="Drosophila 12 Genomes Consortium"/>
            <person name="Clark A.G."/>
            <person name="Eisen M.B."/>
            <person name="Smith D.R."/>
            <person name="Bergman C.M."/>
            <person name="Oliver B."/>
            <person name="Markow T.A."/>
            <person name="Kaufman T.C."/>
            <person name="Kellis M."/>
            <person name="Gelbart W."/>
            <person name="Iyer V.N."/>
            <person name="Pollard D.A."/>
            <person name="Sackton T.B."/>
            <person name="Larracuente A.M."/>
            <person name="Singh N.D."/>
            <person name="Abad J.P."/>
            <person name="Abt D.N."/>
            <person name="Adryan B."/>
            <person name="Aguade M."/>
            <person name="Akashi H."/>
            <person name="Anderson W.W."/>
            <person name="Aquadro C.F."/>
            <person name="Ardell D.H."/>
            <person name="Arguello R."/>
            <person name="Artieri C.G."/>
            <person name="Barbash D.A."/>
            <person name="Barker D."/>
            <person name="Barsanti P."/>
            <person name="Batterham P."/>
            <person name="Batzoglou S."/>
            <person name="Begun D."/>
            <person name="Bhutkar A."/>
            <person name="Blanco E."/>
            <person name="Bosak S.A."/>
            <person name="Bradley R.K."/>
            <person name="Brand A.D."/>
            <person name="Brent M.R."/>
            <person name="Brooks A.N."/>
            <person name="Brown R.H."/>
            <person name="Butlin R.K."/>
            <person name="Caggese C."/>
            <person name="Calvi B.R."/>
            <person name="Bernardo de Carvalho A."/>
            <person name="Caspi A."/>
            <person name="Castrezana S."/>
            <person name="Celniker S.E."/>
            <person name="Chang J.L."/>
            <person name="Chapple C."/>
            <person name="Chatterji S."/>
            <person name="Chinwalla A."/>
            <person name="Civetta A."/>
            <person name="Clifton S.W."/>
            <person name="Comeron J.M."/>
            <person name="Costello J.C."/>
            <person name="Coyne J.A."/>
            <person name="Daub J."/>
            <person name="David R.G."/>
            <person name="Delcher A.L."/>
            <person name="Delehaunty K."/>
            <person name="Do C.B."/>
            <person name="Ebling H."/>
            <person name="Edwards K."/>
            <person name="Eickbush T."/>
            <person name="Evans J.D."/>
            <person name="Filipski A."/>
            <person name="Findeiss S."/>
            <person name="Freyhult E."/>
            <person name="Fulton L."/>
            <person name="Fulton R."/>
            <person name="Garcia A.C."/>
            <person name="Gardiner A."/>
            <person name="Garfield D.A."/>
            <person name="Garvin B.E."/>
            <person name="Gibson G."/>
            <person name="Gilbert D."/>
            <person name="Gnerre S."/>
            <person name="Godfrey J."/>
            <person name="Good R."/>
            <person name="Gotea V."/>
            <person name="Gravely B."/>
            <person name="Greenberg A.J."/>
            <person name="Griffiths-Jones S."/>
            <person name="Gross S."/>
            <person name="Guigo R."/>
            <person name="Gustafson E.A."/>
            <person name="Haerty W."/>
            <person name="Hahn M.W."/>
            <person name="Halligan D.L."/>
            <person name="Halpern A.L."/>
            <person name="Halter G.M."/>
            <person name="Han M.V."/>
            <person name="Heger A."/>
            <person name="Hillier L."/>
            <person name="Hinrichs A.S."/>
            <person name="Holmes I."/>
            <person name="Hoskins R.A."/>
            <person name="Hubisz M.J."/>
            <person name="Hultmark D."/>
            <person name="Huntley M.A."/>
            <person name="Jaffe D.B."/>
            <person name="Jagadeeshan S."/>
            <person name="Jeck W.R."/>
            <person name="Johnson J."/>
            <person name="Jones C.D."/>
            <person name="Jordan W.C."/>
            <person name="Karpen G.H."/>
            <person name="Kataoka E."/>
            <person name="Keightley P.D."/>
            <person name="Kheradpour P."/>
            <person name="Kirkness E.F."/>
            <person name="Koerich L.B."/>
            <person name="Kristiansen K."/>
            <person name="Kudrna D."/>
            <person name="Kulathinal R.J."/>
            <person name="Kumar S."/>
            <person name="Kwok R."/>
            <person name="Lander E."/>
            <person name="Langley C.H."/>
            <person name="Lapoint R."/>
            <person name="Lazzaro B.P."/>
            <person name="Lee S.J."/>
            <person name="Levesque L."/>
            <person name="Li R."/>
            <person name="Lin C.F."/>
            <person name="Lin M.F."/>
            <person name="Lindblad-Toh K."/>
            <person name="Llopart A."/>
            <person name="Long M."/>
            <person name="Low L."/>
            <person name="Lozovsky E."/>
            <person name="Lu J."/>
            <person name="Luo M."/>
            <person name="Machado C.A."/>
            <person name="Makalowski W."/>
            <person name="Marzo M."/>
            <person name="Matsuda M."/>
            <person name="Matzkin L."/>
            <person name="McAllister B."/>
            <person name="McBride C.S."/>
            <person name="McKernan B."/>
            <person name="McKernan K."/>
            <person name="Mendez-Lago M."/>
            <person name="Minx P."/>
            <person name="Mollenhauer M.U."/>
            <person name="Montooth K."/>
            <person name="Mount S.M."/>
            <person name="Mu X."/>
            <person name="Myers E."/>
            <person name="Negre B."/>
            <person name="Newfeld S."/>
            <person name="Nielsen R."/>
            <person name="Noor M.A."/>
            <person name="O'Grady P."/>
            <person name="Pachter L."/>
            <person name="Papaceit M."/>
            <person name="Parisi M.J."/>
            <person name="Parisi M."/>
            <person name="Parts L."/>
            <person name="Pedersen J.S."/>
            <person name="Pesole G."/>
            <person name="Phillippy A.M."/>
            <person name="Ponting C.P."/>
            <person name="Pop M."/>
            <person name="Porcelli D."/>
            <person name="Powell J.R."/>
            <person name="Prohaska S."/>
            <person name="Pruitt K."/>
            <person name="Puig M."/>
            <person name="Quesneville H."/>
            <person name="Ram K.R."/>
            <person name="Rand D."/>
            <person name="Rasmussen M.D."/>
            <person name="Reed L.K."/>
            <person name="Reenan R."/>
            <person name="Reily A."/>
            <person name="Remington K.A."/>
            <person name="Rieger T.T."/>
            <person name="Ritchie M.G."/>
            <person name="Robin C."/>
            <person name="Rogers Y.H."/>
            <person name="Rohde C."/>
            <person name="Rozas J."/>
            <person name="Rubenfield M.J."/>
            <person name="Ruiz A."/>
            <person name="Russo S."/>
            <person name="Salzberg S.L."/>
            <person name="Sanchez-Gracia A."/>
            <person name="Saranga D.J."/>
            <person name="Sato H."/>
            <person name="Schaeffer S.W."/>
            <person name="Schatz M.C."/>
            <person name="Schlenke T."/>
            <person name="Schwartz R."/>
            <person name="Segarra C."/>
            <person name="Singh R.S."/>
            <person name="Sirot L."/>
            <person name="Sirota M."/>
            <person name="Sisneros N.B."/>
            <person name="Smith C.D."/>
            <person name="Smith T.F."/>
            <person name="Spieth J."/>
            <person name="Stage D.E."/>
            <person name="Stark A."/>
            <person name="Stephan W."/>
            <person name="Strausberg R.L."/>
            <person name="Strempel S."/>
            <person name="Sturgill D."/>
            <person name="Sutton G."/>
            <person name="Sutton G.G."/>
            <person name="Tao W."/>
            <person name="Teichmann S."/>
            <person name="Tobari Y.N."/>
            <person name="Tomimura Y."/>
            <person name="Tsolas J.M."/>
            <person name="Valente V.L."/>
            <person name="Venter E."/>
            <person name="Venter J.C."/>
            <person name="Vicario S."/>
            <person name="Vieira F.G."/>
            <person name="Vilella A.J."/>
            <person name="Villasante A."/>
            <person name="Walenz B."/>
            <person name="Wang J."/>
            <person name="Wasserman M."/>
            <person name="Watts T."/>
            <person name="Wilson D."/>
            <person name="Wilson R.K."/>
            <person name="Wing R.A."/>
            <person name="Wolfner M.F."/>
            <person name="Wong A."/>
            <person name="Wong G.K."/>
            <person name="Wu C.I."/>
            <person name="Wu G."/>
            <person name="Yamamoto D."/>
            <person name="Yang H.P."/>
            <person name="Yang S.P."/>
            <person name="Yorke J.A."/>
            <person name="Yoshida K."/>
            <person name="Zdobnov E."/>
            <person name="Zhang P."/>
            <person name="Zhang Y."/>
            <person name="Zimin A.V."/>
            <person name="Baldwin J."/>
            <person name="Abdouelleil A."/>
            <person name="Abdulkadir J."/>
            <person name="Abebe A."/>
            <person name="Abera B."/>
            <person name="Abreu J."/>
            <person name="Acer S.C."/>
            <person name="Aftuck L."/>
            <person name="Alexander A."/>
            <person name="An P."/>
            <person name="Anderson E."/>
            <person name="Anderson S."/>
            <person name="Arachi H."/>
            <person name="Azer M."/>
            <person name="Bachantsang P."/>
            <person name="Barry A."/>
            <person name="Bayul T."/>
            <person name="Berlin A."/>
            <person name="Bessette D."/>
            <person name="Bloom T."/>
            <person name="Blye J."/>
            <person name="Boguslavskiy L."/>
            <person name="Bonnet C."/>
            <person name="Boukhgalter B."/>
            <person name="Bourzgui I."/>
            <person name="Brown A."/>
            <person name="Cahill P."/>
            <person name="Channer S."/>
            <person name="Cheshatsang Y."/>
            <person name="Chuda L."/>
            <person name="Citroen M."/>
            <person name="Collymore A."/>
            <person name="Cooke P."/>
            <person name="Costello M."/>
            <person name="D'Aco K."/>
            <person name="Daza R."/>
            <person name="De Haan G."/>
            <person name="DeGray S."/>
            <person name="DeMaso C."/>
            <person name="Dhargay N."/>
            <person name="Dooley K."/>
            <person name="Dooley E."/>
            <person name="Doricent M."/>
            <person name="Dorje P."/>
            <person name="Dorjee K."/>
            <person name="Dupes A."/>
            <person name="Elong R."/>
            <person name="Falk J."/>
            <person name="Farina A."/>
            <person name="Faro S."/>
            <person name="Ferguson D."/>
            <person name="Fisher S."/>
            <person name="Foley C.D."/>
            <person name="Franke A."/>
            <person name="Friedrich D."/>
            <person name="Gadbois L."/>
            <person name="Gearin G."/>
            <person name="Gearin C.R."/>
            <person name="Giannoukos G."/>
            <person name="Goode T."/>
            <person name="Graham J."/>
            <person name="Grandbois E."/>
            <person name="Grewal S."/>
            <person name="Gyaltsen K."/>
            <person name="Hafez N."/>
            <person name="Hagos B."/>
            <person name="Hall J."/>
            <person name="Henson C."/>
            <person name="Hollinger A."/>
            <person name="Honan T."/>
            <person name="Huard M.D."/>
            <person name="Hughes L."/>
            <person name="Hurhula B."/>
            <person name="Husby M.E."/>
            <person name="Kamat A."/>
            <person name="Kanga B."/>
            <person name="Kashin S."/>
            <person name="Khazanovich D."/>
            <person name="Kisner P."/>
            <person name="Lance K."/>
            <person name="Lara M."/>
            <person name="Lee W."/>
            <person name="Lennon N."/>
            <person name="Letendre F."/>
            <person name="LeVine R."/>
            <person name="Lipovsky A."/>
            <person name="Liu X."/>
            <person name="Liu J."/>
            <person name="Liu S."/>
            <person name="Lokyitsang T."/>
            <person name="Lokyitsang Y."/>
            <person name="Lubonja R."/>
            <person name="Lui A."/>
            <person name="MacDonald P."/>
            <person name="Magnisalis V."/>
            <person name="Maru K."/>
            <person name="Matthews C."/>
            <person name="McCusker W."/>
            <person name="McDonough S."/>
            <person name="Mehta T."/>
            <person name="Meldrim J."/>
            <person name="Meneus L."/>
            <person name="Mihai O."/>
            <person name="Mihalev A."/>
            <person name="Mihova T."/>
            <person name="Mittelman R."/>
            <person name="Mlenga V."/>
            <person name="Montmayeur A."/>
            <person name="Mulrain L."/>
            <person name="Navidi A."/>
            <person name="Naylor J."/>
            <person name="Negash T."/>
            <person name="Nguyen T."/>
            <person name="Nguyen N."/>
            <person name="Nicol R."/>
            <person name="Norbu C."/>
            <person name="Norbu N."/>
            <person name="Novod N."/>
            <person name="O'Neill B."/>
            <person name="Osman S."/>
            <person name="Markiewicz E."/>
            <person name="Oyono O.L."/>
            <person name="Patti C."/>
            <person name="Phunkhang P."/>
            <person name="Pierre F."/>
            <person name="Priest M."/>
            <person name="Raghuraman S."/>
            <person name="Rege F."/>
            <person name="Reyes R."/>
            <person name="Rise C."/>
            <person name="Rogov P."/>
            <person name="Ross K."/>
            <person name="Ryan E."/>
            <person name="Settipalli S."/>
            <person name="Shea T."/>
            <person name="Sherpa N."/>
            <person name="Shi L."/>
            <person name="Shih D."/>
            <person name="Sparrow T."/>
            <person name="Spaulding J."/>
            <person name="Stalker J."/>
            <person name="Stange-Thomann N."/>
            <person name="Stavropoulos S."/>
            <person name="Stone C."/>
            <person name="Strader C."/>
            <person name="Tesfaye S."/>
            <person name="Thomson T."/>
            <person name="Thoulutsang Y."/>
            <person name="Thoulutsang D."/>
            <person name="Topham K."/>
            <person name="Topping I."/>
            <person name="Tsamla T."/>
            <person name="Vassiliev H."/>
            <person name="Vo A."/>
            <person name="Wangchuk T."/>
            <person name="Wangdi T."/>
            <person name="Weiand M."/>
            <person name="Wilkinson J."/>
            <person name="Wilson A."/>
            <person name="Yadav S."/>
            <person name="Young G."/>
            <person name="Yu Q."/>
            <person name="Zembek L."/>
            <person name="Zhong D."/>
            <person name="Zimmer A."/>
            <person name="Zwirko Z."/>
            <person name="Jaffe D.B."/>
            <person name="Alvarez P."/>
            <person name="Brockman W."/>
            <person name="Butler J."/>
            <person name="Chin C."/>
            <person name="Gnerre S."/>
            <person name="Grabherr M."/>
            <person name="Kleber M."/>
            <person name="Mauceli E."/>
            <person name="MacCallum I."/>
        </authorList>
    </citation>
    <scope>NUCLEOTIDE SEQUENCE [LARGE SCALE GENOMIC DNA]</scope>
    <source>
        <strain evidence="9">Tucson 15287-2541.00</strain>
    </source>
</reference>
<dbReference type="Proteomes" id="UP000001070">
    <property type="component" value="Unassembled WGS sequence"/>
</dbReference>
<dbReference type="FunCoup" id="B4JCV2">
    <property type="interactions" value="88"/>
</dbReference>
<evidence type="ECO:0000256" key="6">
    <source>
        <dbReference type="ARBA" id="ARBA00022842"/>
    </source>
</evidence>
<evidence type="ECO:0000256" key="7">
    <source>
        <dbReference type="ARBA" id="ARBA00023211"/>
    </source>
</evidence>
<dbReference type="GO" id="GO:0005739">
    <property type="term" value="C:mitochondrion"/>
    <property type="evidence" value="ECO:0007669"/>
    <property type="project" value="TreeGrafter"/>
</dbReference>
<dbReference type="PANTHER" id="PTHR12318:SF0">
    <property type="entry name" value="ACYL-COENZYME A DIPHOSPHATASE NUDT19"/>
    <property type="match status" value="1"/>
</dbReference>
<evidence type="ECO:0000256" key="5">
    <source>
        <dbReference type="ARBA" id="ARBA00022801"/>
    </source>
</evidence>
<dbReference type="EMBL" id="CH916368">
    <property type="protein sequence ID" value="EDW03191.1"/>
    <property type="molecule type" value="Genomic_DNA"/>
</dbReference>
<dbReference type="GO" id="GO:0016818">
    <property type="term" value="F:hydrolase activity, acting on acid anhydrides, in phosphorus-containing anhydrides"/>
    <property type="evidence" value="ECO:0007669"/>
    <property type="project" value="InterPro"/>
</dbReference>
<dbReference type="SUPFAM" id="SSF55811">
    <property type="entry name" value="Nudix"/>
    <property type="match status" value="1"/>
</dbReference>